<name>A0ABD3PPK8_9STRA</name>
<dbReference type="EMBL" id="JABMIG020000138">
    <property type="protein sequence ID" value="KAL3789634.1"/>
    <property type="molecule type" value="Genomic_DNA"/>
</dbReference>
<evidence type="ECO:0000313" key="3">
    <source>
        <dbReference type="EMBL" id="KAL3789634.1"/>
    </source>
</evidence>
<feature type="compositionally biased region" description="Low complexity" evidence="2">
    <location>
        <begin position="130"/>
        <end position="139"/>
    </location>
</feature>
<keyword evidence="4" id="KW-1185">Reference proteome</keyword>
<feature type="region of interest" description="Disordered" evidence="2">
    <location>
        <begin position="1"/>
        <end position="33"/>
    </location>
</feature>
<protein>
    <recommendedName>
        <fullName evidence="5">Integrase zinc-binding domain-containing protein</fullName>
    </recommendedName>
</protein>
<evidence type="ECO:0000313" key="4">
    <source>
        <dbReference type="Proteomes" id="UP001516023"/>
    </source>
</evidence>
<proteinExistence type="predicted"/>
<feature type="coiled-coil region" evidence="1">
    <location>
        <begin position="60"/>
        <end position="87"/>
    </location>
</feature>
<dbReference type="AlphaFoldDB" id="A0ABD3PPK8"/>
<comment type="caution">
    <text evidence="3">The sequence shown here is derived from an EMBL/GenBank/DDBJ whole genome shotgun (WGS) entry which is preliminary data.</text>
</comment>
<evidence type="ECO:0008006" key="5">
    <source>
        <dbReference type="Google" id="ProtNLM"/>
    </source>
</evidence>
<evidence type="ECO:0000256" key="2">
    <source>
        <dbReference type="SAM" id="MobiDB-lite"/>
    </source>
</evidence>
<evidence type="ECO:0000256" key="1">
    <source>
        <dbReference type="SAM" id="Coils"/>
    </source>
</evidence>
<organism evidence="3 4">
    <name type="scientific">Cyclotella cryptica</name>
    <dbReference type="NCBI Taxonomy" id="29204"/>
    <lineage>
        <taxon>Eukaryota</taxon>
        <taxon>Sar</taxon>
        <taxon>Stramenopiles</taxon>
        <taxon>Ochrophyta</taxon>
        <taxon>Bacillariophyta</taxon>
        <taxon>Coscinodiscophyceae</taxon>
        <taxon>Thalassiosirophycidae</taxon>
        <taxon>Stephanodiscales</taxon>
        <taxon>Stephanodiscaceae</taxon>
        <taxon>Cyclotella</taxon>
    </lineage>
</organism>
<feature type="region of interest" description="Disordered" evidence="2">
    <location>
        <begin position="102"/>
        <end position="155"/>
    </location>
</feature>
<dbReference type="Proteomes" id="UP001516023">
    <property type="component" value="Unassembled WGS sequence"/>
</dbReference>
<reference evidence="3 4" key="1">
    <citation type="journal article" date="2020" name="G3 (Bethesda)">
        <title>Improved Reference Genome for Cyclotella cryptica CCMP332, a Model for Cell Wall Morphogenesis, Salinity Adaptation, and Lipid Production in Diatoms (Bacillariophyta).</title>
        <authorList>
            <person name="Roberts W.R."/>
            <person name="Downey K.M."/>
            <person name="Ruck E.C."/>
            <person name="Traller J.C."/>
            <person name="Alverson A.J."/>
        </authorList>
    </citation>
    <scope>NUCLEOTIDE SEQUENCE [LARGE SCALE GENOMIC DNA]</scope>
    <source>
        <strain evidence="3 4">CCMP332</strain>
    </source>
</reference>
<accession>A0ABD3PPK8</accession>
<gene>
    <name evidence="3" type="ORF">HJC23_003183</name>
</gene>
<keyword evidence="1" id="KW-0175">Coiled coil</keyword>
<sequence>MTSNPEAIEPEENGLVYLPEEAYDEPPPDESRSQGLKLLVTAAGRIKDKANRELALLAALRSCRDELETAKLESDAANKRLEDVKNAYDIATRVLSGYTPVEQRSVKKKSPGIDGGQASKRVKIKRESTDLTADPTADADAAEDGPKNEEEVPVPTNPIILPQQYTEAKNMPPELVVEHKEAFYQKLLNCSVSDLPSYTPPPTSANLKSKSQLSEWIYIARNWNTGADGMDAGAFRAKYKTWYSRMKPVTVNLGRRTGIHLRTIGDEGTVLCRHSKDGSKSIVYLDVERLFDALFEIHSVELGHRGRDATKNLADERYANIPDAQVRHFIETCPVCVGKKKGDAVGII</sequence>